<sequence length="148" mass="16640">MVDPTKILKDRAVFERKIDEAAHEIALEEFRTGAVRNGLMGKAVIEAGGNEDKAKAVYLQLLVASIKDDMYIAHRLAQPKGDSEVLTRAICSLFVPGLGQWLQRRNSTAMWHIGLALVSWTLLLGWIVHLWSMFDAAKYERNAHNPSR</sequence>
<accession>A0A8J2UM82</accession>
<dbReference type="EMBL" id="BMCG01000005">
    <property type="protein sequence ID" value="GGC15314.1"/>
    <property type="molecule type" value="Genomic_DNA"/>
</dbReference>
<keyword evidence="1" id="KW-0472">Membrane</keyword>
<protein>
    <submittedName>
        <fullName evidence="2">Uncharacterized protein</fullName>
    </submittedName>
</protein>
<comment type="caution">
    <text evidence="2">The sequence shown here is derived from an EMBL/GenBank/DDBJ whole genome shotgun (WGS) entry which is preliminary data.</text>
</comment>
<dbReference type="AlphaFoldDB" id="A0A8J2UM82"/>
<gene>
    <name evidence="2" type="ORF">GCM10007205_25320</name>
</gene>
<evidence type="ECO:0000313" key="2">
    <source>
        <dbReference type="EMBL" id="GGC15314.1"/>
    </source>
</evidence>
<reference evidence="2" key="2">
    <citation type="submission" date="2020-09" db="EMBL/GenBank/DDBJ databases">
        <authorList>
            <person name="Sun Q."/>
            <person name="Sedlacek I."/>
        </authorList>
    </citation>
    <scope>NUCLEOTIDE SEQUENCE</scope>
    <source>
        <strain evidence="2">CCM 7086</strain>
    </source>
</reference>
<reference evidence="2" key="1">
    <citation type="journal article" date="2014" name="Int. J. Syst. Evol. Microbiol.">
        <title>Complete genome sequence of Corynebacterium casei LMG S-19264T (=DSM 44701T), isolated from a smear-ripened cheese.</title>
        <authorList>
            <consortium name="US DOE Joint Genome Institute (JGI-PGF)"/>
            <person name="Walter F."/>
            <person name="Albersmeier A."/>
            <person name="Kalinowski J."/>
            <person name="Ruckert C."/>
        </authorList>
    </citation>
    <scope>NUCLEOTIDE SEQUENCE</scope>
    <source>
        <strain evidence="2">CCM 7086</strain>
    </source>
</reference>
<feature type="transmembrane region" description="Helical" evidence="1">
    <location>
        <begin position="109"/>
        <end position="131"/>
    </location>
</feature>
<evidence type="ECO:0000313" key="3">
    <source>
        <dbReference type="Proteomes" id="UP000620266"/>
    </source>
</evidence>
<proteinExistence type="predicted"/>
<organism evidence="2 3">
    <name type="scientific">Oxalicibacterium flavum</name>
    <dbReference type="NCBI Taxonomy" id="179467"/>
    <lineage>
        <taxon>Bacteria</taxon>
        <taxon>Pseudomonadati</taxon>
        <taxon>Pseudomonadota</taxon>
        <taxon>Betaproteobacteria</taxon>
        <taxon>Burkholderiales</taxon>
        <taxon>Oxalobacteraceae</taxon>
        <taxon>Oxalicibacterium</taxon>
    </lineage>
</organism>
<name>A0A8J2UM82_9BURK</name>
<dbReference type="Proteomes" id="UP000620266">
    <property type="component" value="Unassembled WGS sequence"/>
</dbReference>
<keyword evidence="1" id="KW-0812">Transmembrane</keyword>
<keyword evidence="1" id="KW-1133">Transmembrane helix</keyword>
<evidence type="ECO:0000256" key="1">
    <source>
        <dbReference type="SAM" id="Phobius"/>
    </source>
</evidence>
<keyword evidence="3" id="KW-1185">Reference proteome</keyword>